<dbReference type="InterPro" id="IPR016164">
    <property type="entry name" value="FAD-linked_Oxase-like_C"/>
</dbReference>
<evidence type="ECO:0000313" key="5">
    <source>
        <dbReference type="Proteomes" id="UP000834611"/>
    </source>
</evidence>
<name>A0A9N8D6B1_PRORE</name>
<reference evidence="4" key="1">
    <citation type="submission" date="2020-05" db="EMBL/GenBank/DDBJ databases">
        <authorList>
            <person name="Delgado-Blas J."/>
        </authorList>
    </citation>
    <scope>NUCLEOTIDE SEQUENCE</scope>
    <source>
        <strain evidence="4">BB1453</strain>
    </source>
</reference>
<dbReference type="AlphaFoldDB" id="A0A9N8D6B1"/>
<dbReference type="InterPro" id="IPR004113">
    <property type="entry name" value="FAD-bd_oxidored_4_C"/>
</dbReference>
<dbReference type="PROSITE" id="PS51379">
    <property type="entry name" value="4FE4S_FER_2"/>
    <property type="match status" value="1"/>
</dbReference>
<dbReference type="Gene3D" id="1.10.1060.10">
    <property type="entry name" value="Alpha-helical ferredoxin"/>
    <property type="match status" value="1"/>
</dbReference>
<dbReference type="GO" id="GO:0050660">
    <property type="term" value="F:flavin adenine dinucleotide binding"/>
    <property type="evidence" value="ECO:0007669"/>
    <property type="project" value="InterPro"/>
</dbReference>
<evidence type="ECO:0000259" key="3">
    <source>
        <dbReference type="PROSITE" id="PS51379"/>
    </source>
</evidence>
<evidence type="ECO:0000256" key="1">
    <source>
        <dbReference type="ARBA" id="ARBA00022630"/>
    </source>
</evidence>
<dbReference type="SUPFAM" id="SSF46548">
    <property type="entry name" value="alpha-helical ferredoxin"/>
    <property type="match status" value="1"/>
</dbReference>
<feature type="domain" description="4Fe-4S ferredoxin-type" evidence="3">
    <location>
        <begin position="74"/>
        <end position="105"/>
    </location>
</feature>
<protein>
    <submittedName>
        <fullName evidence="4">Fe-S oxidoreductase</fullName>
    </submittedName>
</protein>
<sequence>MHELTTLVAKKYNGSLKAEHGSGRNISPFAIVEWGEKCWDIMWQIKNLFDNQNILNPDVKLTKDTSLHTKNLKELNSVDDQIDKCMECGYCEPVCLSRNLSLTPRQRNTVARKIETLEGEQKQK</sequence>
<evidence type="ECO:0000256" key="2">
    <source>
        <dbReference type="ARBA" id="ARBA00022827"/>
    </source>
</evidence>
<gene>
    <name evidence="4" type="ORF">GHA_04760</name>
</gene>
<evidence type="ECO:0000313" key="4">
    <source>
        <dbReference type="EMBL" id="CAB5720953.1"/>
    </source>
</evidence>
<dbReference type="GO" id="GO:0003824">
    <property type="term" value="F:catalytic activity"/>
    <property type="evidence" value="ECO:0007669"/>
    <property type="project" value="InterPro"/>
</dbReference>
<dbReference type="InterPro" id="IPR009051">
    <property type="entry name" value="Helical_ferredxn"/>
</dbReference>
<comment type="caution">
    <text evidence="4">The sequence shown here is derived from an EMBL/GenBank/DDBJ whole genome shotgun (WGS) entry which is preliminary data.</text>
</comment>
<proteinExistence type="predicted"/>
<keyword evidence="1" id="KW-0285">Flavoprotein</keyword>
<accession>A0A9N8D6B1</accession>
<dbReference type="EMBL" id="CAHPSF010000056">
    <property type="protein sequence ID" value="CAB5720953.1"/>
    <property type="molecule type" value="Genomic_DNA"/>
</dbReference>
<dbReference type="Proteomes" id="UP000834611">
    <property type="component" value="Unassembled WGS sequence"/>
</dbReference>
<dbReference type="InterPro" id="IPR017896">
    <property type="entry name" value="4Fe4S_Fe-S-bd"/>
</dbReference>
<organism evidence="4 5">
    <name type="scientific">Providencia rettgeri</name>
    <dbReference type="NCBI Taxonomy" id="587"/>
    <lineage>
        <taxon>Bacteria</taxon>
        <taxon>Pseudomonadati</taxon>
        <taxon>Pseudomonadota</taxon>
        <taxon>Gammaproteobacteria</taxon>
        <taxon>Enterobacterales</taxon>
        <taxon>Morganellaceae</taxon>
        <taxon>Providencia</taxon>
    </lineage>
</organism>
<dbReference type="GO" id="GO:0051536">
    <property type="term" value="F:iron-sulfur cluster binding"/>
    <property type="evidence" value="ECO:0007669"/>
    <property type="project" value="InterPro"/>
</dbReference>
<dbReference type="SUPFAM" id="SSF55103">
    <property type="entry name" value="FAD-linked oxidases, C-terminal domain"/>
    <property type="match status" value="1"/>
</dbReference>
<keyword evidence="2" id="KW-0274">FAD</keyword>
<dbReference type="Pfam" id="PF02913">
    <property type="entry name" value="FAD-oxidase_C"/>
    <property type="match status" value="1"/>
</dbReference>